<dbReference type="EMBL" id="PYDT01000010">
    <property type="protein sequence ID" value="THU48442.1"/>
    <property type="molecule type" value="Genomic_DNA"/>
</dbReference>
<evidence type="ECO:0000313" key="2">
    <source>
        <dbReference type="Proteomes" id="UP000317650"/>
    </source>
</evidence>
<comment type="caution">
    <text evidence="1">The sequence shown here is derived from an EMBL/GenBank/DDBJ whole genome shotgun (WGS) entry which is preliminary data.</text>
</comment>
<protein>
    <submittedName>
        <fullName evidence="1">Uncharacterized protein</fullName>
    </submittedName>
</protein>
<gene>
    <name evidence="1" type="ORF">C4D60_Mb09t26300</name>
</gene>
<name>A0A4S8ILN7_MUSBA</name>
<sequence>MGSGIFFSSRNGCLMRTYDDSFPVSSHSNKLDYVVQTLQGYICTFWHTRTQMHYWDWENWQGAALMVGHQATTDFPYAGGNWQSAASMESRSNSKLFTSMQCSNTPKKATTASCSVVWVAKFNGPLRPPALII</sequence>
<accession>A0A4S8ILN7</accession>
<keyword evidence="2" id="KW-1185">Reference proteome</keyword>
<dbReference type="AlphaFoldDB" id="A0A4S8ILN7"/>
<evidence type="ECO:0000313" key="1">
    <source>
        <dbReference type="EMBL" id="THU48442.1"/>
    </source>
</evidence>
<dbReference type="Proteomes" id="UP000317650">
    <property type="component" value="Chromosome 9"/>
</dbReference>
<reference evidence="1 2" key="1">
    <citation type="journal article" date="2019" name="Nat. Plants">
        <title>Genome sequencing of Musa balbisiana reveals subgenome evolution and function divergence in polyploid bananas.</title>
        <authorList>
            <person name="Yao X."/>
        </authorList>
    </citation>
    <scope>NUCLEOTIDE SEQUENCE [LARGE SCALE GENOMIC DNA]</scope>
    <source>
        <strain evidence="2">cv. DH-PKW</strain>
        <tissue evidence="1">Leaves</tissue>
    </source>
</reference>
<organism evidence="1 2">
    <name type="scientific">Musa balbisiana</name>
    <name type="common">Banana</name>
    <dbReference type="NCBI Taxonomy" id="52838"/>
    <lineage>
        <taxon>Eukaryota</taxon>
        <taxon>Viridiplantae</taxon>
        <taxon>Streptophyta</taxon>
        <taxon>Embryophyta</taxon>
        <taxon>Tracheophyta</taxon>
        <taxon>Spermatophyta</taxon>
        <taxon>Magnoliopsida</taxon>
        <taxon>Liliopsida</taxon>
        <taxon>Zingiberales</taxon>
        <taxon>Musaceae</taxon>
        <taxon>Musa</taxon>
    </lineage>
</organism>
<proteinExistence type="predicted"/>